<accession>A0A2M6WCI1</accession>
<evidence type="ECO:0000313" key="1">
    <source>
        <dbReference type="EMBL" id="PIT90500.1"/>
    </source>
</evidence>
<protein>
    <recommendedName>
        <fullName evidence="3">Histidine kinase/HSP90-like ATPase domain-containing protein</fullName>
    </recommendedName>
</protein>
<feature type="non-terminal residue" evidence="1">
    <location>
        <position position="182"/>
    </location>
</feature>
<dbReference type="AlphaFoldDB" id="A0A2M6WCI1"/>
<dbReference type="SUPFAM" id="SSF55874">
    <property type="entry name" value="ATPase domain of HSP90 chaperone/DNA topoisomerase II/histidine kinase"/>
    <property type="match status" value="1"/>
</dbReference>
<dbReference type="InterPro" id="IPR036388">
    <property type="entry name" value="WH-like_DNA-bd_sf"/>
</dbReference>
<dbReference type="Proteomes" id="UP000230543">
    <property type="component" value="Unassembled WGS sequence"/>
</dbReference>
<evidence type="ECO:0008006" key="3">
    <source>
        <dbReference type="Google" id="ProtNLM"/>
    </source>
</evidence>
<name>A0A2M6WCI1_9BACT</name>
<evidence type="ECO:0000313" key="2">
    <source>
        <dbReference type="Proteomes" id="UP000230543"/>
    </source>
</evidence>
<gene>
    <name evidence="1" type="ORF">COU22_01755</name>
</gene>
<proteinExistence type="predicted"/>
<sequence length="182" mass="20904">MDIKGLILEKINQNEELKVADVVKVTGFSRAYINRFFRDLRDEGKIILIGRANQARYVKASKKAVNEAKKHILKINKNLKNKGLSEDTIFEQIKREGGIFMDLEPRVLNILKYSFTEMLNNAIDHSRSGNIEAMFKRDGLNIRFDVIDHGIGIFNNIMKKKNLKNDLEAIQDLLKGKQSTMP</sequence>
<reference evidence="2" key="1">
    <citation type="submission" date="2017-09" db="EMBL/GenBank/DDBJ databases">
        <title>Depth-based differentiation of microbial function through sediment-hosted aquifers and enrichment of novel symbionts in the deep terrestrial subsurface.</title>
        <authorList>
            <person name="Probst A.J."/>
            <person name="Ladd B."/>
            <person name="Jarett J.K."/>
            <person name="Geller-Mcgrath D.E."/>
            <person name="Sieber C.M.K."/>
            <person name="Emerson J.B."/>
            <person name="Anantharaman K."/>
            <person name="Thomas B.C."/>
            <person name="Malmstrom R."/>
            <person name="Stieglmeier M."/>
            <person name="Klingl A."/>
            <person name="Woyke T."/>
            <person name="Ryan C.M."/>
            <person name="Banfield J.F."/>
        </authorList>
    </citation>
    <scope>NUCLEOTIDE SEQUENCE [LARGE SCALE GENOMIC DNA]</scope>
</reference>
<dbReference type="Gene3D" id="3.30.565.10">
    <property type="entry name" value="Histidine kinase-like ATPase, C-terminal domain"/>
    <property type="match status" value="1"/>
</dbReference>
<dbReference type="InterPro" id="IPR036890">
    <property type="entry name" value="HATPase_C_sf"/>
</dbReference>
<comment type="caution">
    <text evidence="1">The sequence shown here is derived from an EMBL/GenBank/DDBJ whole genome shotgun (WGS) entry which is preliminary data.</text>
</comment>
<organism evidence="1 2">
    <name type="scientific">Candidatus Komeilibacteria bacterium CG10_big_fil_rev_8_21_14_0_10_41_13</name>
    <dbReference type="NCBI Taxonomy" id="1974476"/>
    <lineage>
        <taxon>Bacteria</taxon>
        <taxon>Candidatus Komeiliibacteriota</taxon>
    </lineage>
</organism>
<dbReference type="EMBL" id="PFBO01000054">
    <property type="protein sequence ID" value="PIT90500.1"/>
    <property type="molecule type" value="Genomic_DNA"/>
</dbReference>
<dbReference type="Gene3D" id="1.10.10.10">
    <property type="entry name" value="Winged helix-like DNA-binding domain superfamily/Winged helix DNA-binding domain"/>
    <property type="match status" value="1"/>
</dbReference>